<evidence type="ECO:0000256" key="9">
    <source>
        <dbReference type="ARBA" id="ARBA00022989"/>
    </source>
</evidence>
<keyword evidence="5" id="KW-0812">Transmembrane</keyword>
<evidence type="ECO:0000256" key="4">
    <source>
        <dbReference type="ARBA" id="ARBA00004991"/>
    </source>
</evidence>
<dbReference type="CDD" id="cd06450">
    <property type="entry name" value="DOPA_deC_like"/>
    <property type="match status" value="1"/>
</dbReference>
<dbReference type="GO" id="GO:0005789">
    <property type="term" value="C:endoplasmic reticulum membrane"/>
    <property type="evidence" value="ECO:0007669"/>
    <property type="project" value="UniProtKB-SubCell"/>
</dbReference>
<keyword evidence="9" id="KW-1133">Transmembrane helix</keyword>
<sequence>MNTVKELINNSFKEKEPWQIVTITTGSVLGAVWVWNFCNQDESIVVRSKKKLFKLARYIPSVREQIERELNNLNETFENESKNRLQGIQCVTTLPKNGLNHEQVIEAVKQSVQIGDYDWKNGKVSGTVYRNDEKLIKLMAEVYGIASYTNPLHPDVFPGVCKMEAEVVRISCHLFHGNDESCGTMTSGGTESIILACKAYRDYAREVKGIKHPEMVVPVTAHSAFDKAAQYLNIKVRAVPLNPKSFTVSINAMKKAISRNTIMLVGSTPNFPYGTMDNIEEISKLGLKYNIPVHVDACLGGFLLCFMPAAGFDVPPFDFILPGVTSISADTHKYGYAPKGSSVILYSDKKYRHHQFTITTDWPGGIYGSPTINGSRAGGIIAACWASMMHFGYDGYLESTRKIIQTTKYLESKLRELDSIYIIGTPGTSVIALGSNKFHIYRLSEGLAARGWNLNTLQFPSAIHLCITYVHTQPGVADTFLDDVRNVLIEINKTPDVSVEGRLAMYGMSQSLPDRSVVGDLTRLFIDSMYFIPEEEKN</sequence>
<dbReference type="GO" id="GO:0030170">
    <property type="term" value="F:pyridoxal phosphate binding"/>
    <property type="evidence" value="ECO:0007669"/>
    <property type="project" value="InterPro"/>
</dbReference>
<evidence type="ECO:0000256" key="5">
    <source>
        <dbReference type="ARBA" id="ARBA00022692"/>
    </source>
</evidence>
<evidence type="ECO:0000256" key="12">
    <source>
        <dbReference type="ARBA" id="ARBA00023239"/>
    </source>
</evidence>
<evidence type="ECO:0000256" key="2">
    <source>
        <dbReference type="ARBA" id="ARBA00004389"/>
    </source>
</evidence>
<evidence type="ECO:0000313" key="18">
    <source>
        <dbReference type="EMBL" id="CAG5088153.1"/>
    </source>
</evidence>
<evidence type="ECO:0000313" key="19">
    <source>
        <dbReference type="Proteomes" id="UP000786811"/>
    </source>
</evidence>
<comment type="similarity">
    <text evidence="13">Belongs to the group II decarboxylase family. Sphingosine-1-phosphate lyase subfamily.</text>
</comment>
<keyword evidence="19" id="KW-1185">Reference proteome</keyword>
<evidence type="ECO:0000256" key="1">
    <source>
        <dbReference type="ARBA" id="ARBA00001933"/>
    </source>
</evidence>
<proteinExistence type="inferred from homology"/>
<gene>
    <name evidence="18" type="ORF">HICCMSTLAB_LOCUS4734</name>
</gene>
<reference evidence="18" key="1">
    <citation type="submission" date="2021-04" db="EMBL/GenBank/DDBJ databases">
        <authorList>
            <person name="Chebbi M.A.C M."/>
        </authorList>
    </citation>
    <scope>NUCLEOTIDE SEQUENCE</scope>
</reference>
<dbReference type="PANTHER" id="PTHR42735:SF6">
    <property type="entry name" value="SPHINGOSINE-1-PHOSPHATE LYASE 1"/>
    <property type="match status" value="1"/>
</dbReference>
<evidence type="ECO:0000256" key="10">
    <source>
        <dbReference type="ARBA" id="ARBA00023098"/>
    </source>
</evidence>
<accession>A0A8J2MPQ8</accession>
<keyword evidence="11" id="KW-0472">Membrane</keyword>
<dbReference type="Gene3D" id="3.90.1150.10">
    <property type="entry name" value="Aspartate Aminotransferase, domain 1"/>
    <property type="match status" value="1"/>
</dbReference>
<organism evidence="18 19">
    <name type="scientific">Cotesia congregata</name>
    <name type="common">Parasitoid wasp</name>
    <name type="synonym">Apanteles congregatus</name>
    <dbReference type="NCBI Taxonomy" id="51543"/>
    <lineage>
        <taxon>Eukaryota</taxon>
        <taxon>Metazoa</taxon>
        <taxon>Ecdysozoa</taxon>
        <taxon>Arthropoda</taxon>
        <taxon>Hexapoda</taxon>
        <taxon>Insecta</taxon>
        <taxon>Pterygota</taxon>
        <taxon>Neoptera</taxon>
        <taxon>Endopterygota</taxon>
        <taxon>Hymenoptera</taxon>
        <taxon>Apocrita</taxon>
        <taxon>Ichneumonoidea</taxon>
        <taxon>Braconidae</taxon>
        <taxon>Microgastrinae</taxon>
        <taxon>Cotesia</taxon>
    </lineage>
</organism>
<dbReference type="FunFam" id="3.90.1150.10:FF:000247">
    <property type="entry name" value="Sphingosine phosphate lyase, putative"/>
    <property type="match status" value="1"/>
</dbReference>
<dbReference type="SUPFAM" id="SSF53383">
    <property type="entry name" value="PLP-dependent transferases"/>
    <property type="match status" value="1"/>
</dbReference>
<dbReference type="GO" id="GO:0019752">
    <property type="term" value="P:carboxylic acid metabolic process"/>
    <property type="evidence" value="ECO:0007669"/>
    <property type="project" value="InterPro"/>
</dbReference>
<comment type="subcellular location">
    <subcellularLocation>
        <location evidence="2">Endoplasmic reticulum membrane</location>
        <topology evidence="2">Single-pass membrane protein</topology>
    </subcellularLocation>
</comment>
<protein>
    <recommendedName>
        <fullName evidence="14">sphinganine-1-phosphate aldolase</fullName>
        <ecNumber evidence="14">4.1.2.27</ecNumber>
    </recommendedName>
    <alternativeName>
        <fullName evidence="15">Sphingosine-1-phosphate aldolase</fullName>
    </alternativeName>
</protein>
<name>A0A8J2MPQ8_COTCN</name>
<dbReference type="InterPro" id="IPR050477">
    <property type="entry name" value="GrpII_AminoAcid_Decarb"/>
</dbReference>
<evidence type="ECO:0000256" key="17">
    <source>
        <dbReference type="RuleBase" id="RU000382"/>
    </source>
</evidence>
<dbReference type="InterPro" id="IPR015422">
    <property type="entry name" value="PyrdxlP-dep_Trfase_small"/>
</dbReference>
<evidence type="ECO:0000256" key="15">
    <source>
        <dbReference type="ARBA" id="ARBA00042568"/>
    </source>
</evidence>
<evidence type="ECO:0000256" key="14">
    <source>
        <dbReference type="ARBA" id="ARBA00038965"/>
    </source>
</evidence>
<dbReference type="GO" id="GO:0008117">
    <property type="term" value="F:sphinganine-1-phosphate aldolase activity"/>
    <property type="evidence" value="ECO:0007669"/>
    <property type="project" value="UniProtKB-EC"/>
</dbReference>
<comment type="caution">
    <text evidence="18">The sequence shown here is derived from an EMBL/GenBank/DDBJ whole genome shotgun (WGS) entry which is preliminary data.</text>
</comment>
<evidence type="ECO:0000256" key="16">
    <source>
        <dbReference type="PIRSR" id="PIRSR602129-50"/>
    </source>
</evidence>
<dbReference type="Gene3D" id="3.40.640.10">
    <property type="entry name" value="Type I PLP-dependent aspartate aminotransferase-like (Major domain)"/>
    <property type="match status" value="1"/>
</dbReference>
<dbReference type="OrthoDB" id="10254570at2759"/>
<keyword evidence="10" id="KW-0443">Lipid metabolism</keyword>
<dbReference type="Pfam" id="PF00282">
    <property type="entry name" value="Pyridoxal_deC"/>
    <property type="match status" value="1"/>
</dbReference>
<dbReference type="InterPro" id="IPR015424">
    <property type="entry name" value="PyrdxlP-dep_Trfase"/>
</dbReference>
<dbReference type="Proteomes" id="UP000786811">
    <property type="component" value="Unassembled WGS sequence"/>
</dbReference>
<dbReference type="EMBL" id="CAJNRD030001119">
    <property type="protein sequence ID" value="CAG5088153.1"/>
    <property type="molecule type" value="Genomic_DNA"/>
</dbReference>
<comment type="pathway">
    <text evidence="4">Sphingolipid metabolism.</text>
</comment>
<keyword evidence="8" id="KW-0746">Sphingolipid metabolism</keyword>
<dbReference type="PANTHER" id="PTHR42735">
    <property type="match status" value="1"/>
</dbReference>
<dbReference type="EC" id="4.1.2.27" evidence="14"/>
<dbReference type="AlphaFoldDB" id="A0A8J2MPQ8"/>
<dbReference type="FunFam" id="6.10.140.2150:FF:000001">
    <property type="entry name" value="Sphingosine-1-phosphate lyase 1"/>
    <property type="match status" value="1"/>
</dbReference>
<feature type="modified residue" description="N6-(pyridoxal phosphate)lysine" evidence="16">
    <location>
        <position position="333"/>
    </location>
</feature>
<evidence type="ECO:0000256" key="11">
    <source>
        <dbReference type="ARBA" id="ARBA00023136"/>
    </source>
</evidence>
<comment type="cofactor">
    <cofactor evidence="1 16 17">
        <name>pyridoxal 5'-phosphate</name>
        <dbReference type="ChEBI" id="CHEBI:597326"/>
    </cofactor>
</comment>
<comment type="pathway">
    <text evidence="3">Lipid metabolism; sphingolipid metabolism.</text>
</comment>
<keyword evidence="12 17" id="KW-0456">Lyase</keyword>
<evidence type="ECO:0000256" key="13">
    <source>
        <dbReference type="ARBA" id="ARBA00038302"/>
    </source>
</evidence>
<evidence type="ECO:0000256" key="6">
    <source>
        <dbReference type="ARBA" id="ARBA00022824"/>
    </source>
</evidence>
<evidence type="ECO:0000256" key="7">
    <source>
        <dbReference type="ARBA" id="ARBA00022898"/>
    </source>
</evidence>
<dbReference type="InterPro" id="IPR015421">
    <property type="entry name" value="PyrdxlP-dep_Trfase_major"/>
</dbReference>
<keyword evidence="7 16" id="KW-0663">Pyridoxal phosphate</keyword>
<keyword evidence="6" id="KW-0256">Endoplasmic reticulum</keyword>
<dbReference type="FunFam" id="3.40.640.10:FF:000020">
    <property type="entry name" value="sphingosine-1-phosphate lyase 1"/>
    <property type="match status" value="1"/>
</dbReference>
<dbReference type="GO" id="GO:0030149">
    <property type="term" value="P:sphingolipid catabolic process"/>
    <property type="evidence" value="ECO:0007669"/>
    <property type="project" value="TreeGrafter"/>
</dbReference>
<dbReference type="Gene3D" id="6.10.140.2150">
    <property type="match status" value="1"/>
</dbReference>
<dbReference type="InterPro" id="IPR002129">
    <property type="entry name" value="PyrdxlP-dep_de-COase"/>
</dbReference>
<evidence type="ECO:0000256" key="8">
    <source>
        <dbReference type="ARBA" id="ARBA00022919"/>
    </source>
</evidence>
<evidence type="ECO:0000256" key="3">
    <source>
        <dbReference type="ARBA" id="ARBA00004760"/>
    </source>
</evidence>